<sequence length="123" mass="13420">MGRRSSSSPDGRLYRTRPRHDGSILRGYLPSLRDLTASLIISMVQITSQSVVSTPSWEAQHAFGVEGGIDTSERGSVPDRLIANQHPSTASSHETGQWLGATCVSPYNQHAARDHDIILVVRV</sequence>
<dbReference type="EMBL" id="CP069023">
    <property type="protein sequence ID" value="QRC90223.1"/>
    <property type="molecule type" value="Genomic_DNA"/>
</dbReference>
<dbReference type="Proteomes" id="UP000663193">
    <property type="component" value="Chromosome 1"/>
</dbReference>
<gene>
    <name evidence="1" type="ORF">JI435_425110</name>
</gene>
<dbReference type="AlphaFoldDB" id="A0A7U2HTH1"/>
<evidence type="ECO:0000313" key="2">
    <source>
        <dbReference type="Proteomes" id="UP000663193"/>
    </source>
</evidence>
<organism evidence="1 2">
    <name type="scientific">Phaeosphaeria nodorum (strain SN15 / ATCC MYA-4574 / FGSC 10173)</name>
    <name type="common">Glume blotch fungus</name>
    <name type="synonym">Parastagonospora nodorum</name>
    <dbReference type="NCBI Taxonomy" id="321614"/>
    <lineage>
        <taxon>Eukaryota</taxon>
        <taxon>Fungi</taxon>
        <taxon>Dikarya</taxon>
        <taxon>Ascomycota</taxon>
        <taxon>Pezizomycotina</taxon>
        <taxon>Dothideomycetes</taxon>
        <taxon>Pleosporomycetidae</taxon>
        <taxon>Pleosporales</taxon>
        <taxon>Pleosporineae</taxon>
        <taxon>Phaeosphaeriaceae</taxon>
        <taxon>Parastagonospora</taxon>
    </lineage>
</organism>
<reference evidence="2" key="1">
    <citation type="journal article" date="2021" name="BMC Genomics">
        <title>Chromosome-level genome assembly and manually-curated proteome of model necrotroph Parastagonospora nodorum Sn15 reveals a genome-wide trove of candidate effector homologs, and redundancy of virulence-related functions within an accessory chromosome.</title>
        <authorList>
            <person name="Bertazzoni S."/>
            <person name="Jones D.A.B."/>
            <person name="Phan H.T."/>
            <person name="Tan K.-C."/>
            <person name="Hane J.K."/>
        </authorList>
    </citation>
    <scope>NUCLEOTIDE SEQUENCE [LARGE SCALE GENOMIC DNA]</scope>
    <source>
        <strain evidence="2">SN15 / ATCC MYA-4574 / FGSC 10173)</strain>
    </source>
</reference>
<keyword evidence="2" id="KW-1185">Reference proteome</keyword>
<proteinExistence type="predicted"/>
<dbReference type="VEuPathDB" id="FungiDB:JI435_425110"/>
<name>A0A7U2HTH1_PHANO</name>
<protein>
    <submittedName>
        <fullName evidence="1">Uncharacterized protein</fullName>
    </submittedName>
</protein>
<evidence type="ECO:0000313" key="1">
    <source>
        <dbReference type="EMBL" id="QRC90223.1"/>
    </source>
</evidence>
<accession>A0A7U2HTH1</accession>